<protein>
    <submittedName>
        <fullName evidence="2">Uncharacterized protein</fullName>
    </submittedName>
</protein>
<dbReference type="EMBL" id="JAPFQO010000006">
    <property type="protein sequence ID" value="MCX2740198.1"/>
    <property type="molecule type" value="Genomic_DNA"/>
</dbReference>
<dbReference type="Proteomes" id="UP001207228">
    <property type="component" value="Unassembled WGS sequence"/>
</dbReference>
<name>A0ABT3REA4_9BACT</name>
<keyword evidence="1" id="KW-0812">Transmembrane</keyword>
<feature type="transmembrane region" description="Helical" evidence="1">
    <location>
        <begin position="55"/>
        <end position="73"/>
    </location>
</feature>
<keyword evidence="1" id="KW-0472">Membrane</keyword>
<feature type="transmembrane region" description="Helical" evidence="1">
    <location>
        <begin position="12"/>
        <end position="35"/>
    </location>
</feature>
<organism evidence="2 3">
    <name type="scientific">Pontibacter anaerobius</name>
    <dbReference type="NCBI Taxonomy" id="2993940"/>
    <lineage>
        <taxon>Bacteria</taxon>
        <taxon>Pseudomonadati</taxon>
        <taxon>Bacteroidota</taxon>
        <taxon>Cytophagia</taxon>
        <taxon>Cytophagales</taxon>
        <taxon>Hymenobacteraceae</taxon>
        <taxon>Pontibacter</taxon>
    </lineage>
</organism>
<proteinExistence type="predicted"/>
<keyword evidence="1" id="KW-1133">Transmembrane helix</keyword>
<gene>
    <name evidence="2" type="ORF">OO017_09595</name>
</gene>
<dbReference type="RefSeq" id="WP_266052262.1">
    <property type="nucleotide sequence ID" value="NZ_JAPFQO010000006.1"/>
</dbReference>
<accession>A0ABT3REA4</accession>
<feature type="transmembrane region" description="Helical" evidence="1">
    <location>
        <begin position="85"/>
        <end position="104"/>
    </location>
</feature>
<evidence type="ECO:0000256" key="1">
    <source>
        <dbReference type="SAM" id="Phobius"/>
    </source>
</evidence>
<evidence type="ECO:0000313" key="2">
    <source>
        <dbReference type="EMBL" id="MCX2740198.1"/>
    </source>
</evidence>
<evidence type="ECO:0000313" key="3">
    <source>
        <dbReference type="Proteomes" id="UP001207228"/>
    </source>
</evidence>
<comment type="caution">
    <text evidence="2">The sequence shown here is derived from an EMBL/GenBank/DDBJ whole genome shotgun (WGS) entry which is preliminary data.</text>
</comment>
<feature type="transmembrane region" description="Helical" evidence="1">
    <location>
        <begin position="110"/>
        <end position="128"/>
    </location>
</feature>
<keyword evidence="3" id="KW-1185">Reference proteome</keyword>
<sequence>MSNATTTRIATFGMLIILSLFVLFHLLILTGIVPFEAVWGGRLKDRSQMLSFESVSIIINLVMLAIVSINAGALKVSISNKVIKAALWVMFALFILNTAGNALSNNKLEKLLFTPVTMALALGSLVLARSKAHKAATVA</sequence>
<reference evidence="2 3" key="1">
    <citation type="submission" date="2022-11" db="EMBL/GenBank/DDBJ databases">
        <title>The characterization of three novel Bacteroidetes species and genomic analysis of their roles in tidal elemental geochemical cycles.</title>
        <authorList>
            <person name="Ma K.-J."/>
        </authorList>
    </citation>
    <scope>NUCLEOTIDE SEQUENCE [LARGE SCALE GENOMIC DNA]</scope>
    <source>
        <strain evidence="2 3">M82</strain>
    </source>
</reference>